<reference evidence="3 4" key="1">
    <citation type="journal article" date="2018" name="Arch. Microbiol.">
        <title>Hymenobacter segetis sp. nov., isolated from soil.</title>
        <authorList>
            <person name="Ten L.N."/>
            <person name="Lim S.J."/>
            <person name="Kim B.O."/>
            <person name="Kang I.K."/>
            <person name="Jung H.Y."/>
        </authorList>
    </citation>
    <scope>NUCLEOTIDE SEQUENCE [LARGE SCALE GENOMIC DNA]</scope>
    <source>
        <strain evidence="3 4">S7-3-11</strain>
    </source>
</reference>
<evidence type="ECO:0000256" key="1">
    <source>
        <dbReference type="SAM" id="SignalP"/>
    </source>
</evidence>
<evidence type="ECO:0000313" key="4">
    <source>
        <dbReference type="Proteomes" id="UP001479606"/>
    </source>
</evidence>
<accession>A0ABU9LT68</accession>
<dbReference type="Gene3D" id="2.60.40.2700">
    <property type="match status" value="1"/>
</dbReference>
<dbReference type="InterPro" id="IPR045474">
    <property type="entry name" value="GEVED"/>
</dbReference>
<proteinExistence type="predicted"/>
<feature type="signal peptide" evidence="1">
    <location>
        <begin position="1"/>
        <end position="24"/>
    </location>
</feature>
<organism evidence="3 4">
    <name type="scientific">Hymenobacter segetis</name>
    <dbReference type="NCBI Taxonomy" id="2025509"/>
    <lineage>
        <taxon>Bacteria</taxon>
        <taxon>Pseudomonadati</taxon>
        <taxon>Bacteroidota</taxon>
        <taxon>Cytophagia</taxon>
        <taxon>Cytophagales</taxon>
        <taxon>Hymenobacteraceae</taxon>
        <taxon>Hymenobacter</taxon>
    </lineage>
</organism>
<dbReference type="NCBIfam" id="TIGR04183">
    <property type="entry name" value="Por_Secre_tail"/>
    <property type="match status" value="1"/>
</dbReference>
<dbReference type="EMBL" id="JBCEVZ010000011">
    <property type="protein sequence ID" value="MEL5993902.1"/>
    <property type="molecule type" value="Genomic_DNA"/>
</dbReference>
<evidence type="ECO:0000259" key="2">
    <source>
        <dbReference type="Pfam" id="PF20009"/>
    </source>
</evidence>
<protein>
    <submittedName>
        <fullName evidence="3">GEVED domain-containing protein</fullName>
    </submittedName>
</protein>
<evidence type="ECO:0000313" key="3">
    <source>
        <dbReference type="EMBL" id="MEL5993902.1"/>
    </source>
</evidence>
<dbReference type="Pfam" id="PF20009">
    <property type="entry name" value="GEVED"/>
    <property type="match status" value="1"/>
</dbReference>
<dbReference type="Proteomes" id="UP001479606">
    <property type="component" value="Unassembled WGS sequence"/>
</dbReference>
<feature type="domain" description="GEVED" evidence="2">
    <location>
        <begin position="432"/>
        <end position="508"/>
    </location>
</feature>
<keyword evidence="4" id="KW-1185">Reference proteome</keyword>
<name>A0ABU9LT68_9BACT</name>
<keyword evidence="1" id="KW-0732">Signal</keyword>
<dbReference type="InterPro" id="IPR026444">
    <property type="entry name" value="Secre_tail"/>
</dbReference>
<gene>
    <name evidence="3" type="ORF">AAFH49_06750</name>
</gene>
<comment type="caution">
    <text evidence="3">The sequence shown here is derived from an EMBL/GenBank/DDBJ whole genome shotgun (WGS) entry which is preliminary data.</text>
</comment>
<sequence length="857" mass="84516">MKKPFTHLFMLLALTVGAASSARAQTTYSLVPLTAASFTADIVANGAAASPPTASTTADVDGAGYYLISQDYYTATTSHTSGIPNNGAISNTIVGPAALTYQLASLSANNALRLAGATSGTLTFATPITASDVYVLGISGSGVSTVDVTVNYADGTTTAFTGQTYPDWFTVDATRNVFGTSGRASVTTPVSATAASNTAPFLTQLRLTVPTASLNKNITSITFGKTSIGGVLDLLAVSVGSTPLCNAVPTGLTTVASTTAAGGTALTTACSGTSIYLSVSGVPANAGYTYQWQSSTTSATTGFANISGATGATYTATGQTAATYYRVLVGCQFATGSTPTPSTAVQVTQSPVTACYCTPTYSNGGSGDIVARVQLGTLDNNTTAAGNVAPYYHDYAGQQTGTAPTLQIPTLVPGSTATATLTFGTDGTQNSAIWVDFNQNGTFEASEFFVGARAGASGTTPIAIAVPATATVGTTKLRVRGGDDAALTSGQACGASGSSYGEAEDYLVSISAATCTPSTATFSYGSTSSYCVSGTTNPTVVLAAGATAGTFSSTTGLAISATTGAITLSSSTPGTYTVTNTVAGTATACASTATASVTVTAPLTAGFSYGAAPGPGAACAGGSGTFTPALAAGATRGTFTSTAGLALNATTGVISLTGSTAGTYTITNAVAASGGCAAATSTATFTVNALPPSPTLTVSGTPATGITLTSSAATGNQFSLNGTAITGATGQTYLVNSGTRNGSYTVTVTNAAGCSATSAAQSVTVTATAPAQAATGITASPNPTADGYLLLELTGFREPVALTVVNMLGQRVYEGHVSGTSPKQQQALDLHRLPTGVYLLHARTASGLAQTLRFARE</sequence>
<feature type="chain" id="PRO_5046906953" evidence="1">
    <location>
        <begin position="25"/>
        <end position="857"/>
    </location>
</feature>
<dbReference type="RefSeq" id="WP_342296808.1">
    <property type="nucleotide sequence ID" value="NZ_JBCEVZ010000011.1"/>
</dbReference>